<dbReference type="PANTHER" id="PTHR34504">
    <property type="entry name" value="ANTITOXIN HICB"/>
    <property type="match status" value="1"/>
</dbReference>
<organism evidence="2 3">
    <name type="scientific">Streptomyces chengmaiensis</name>
    <dbReference type="NCBI Taxonomy" id="3040919"/>
    <lineage>
        <taxon>Bacteria</taxon>
        <taxon>Bacillati</taxon>
        <taxon>Actinomycetota</taxon>
        <taxon>Actinomycetes</taxon>
        <taxon>Kitasatosporales</taxon>
        <taxon>Streptomycetaceae</taxon>
        <taxon>Streptomyces</taxon>
    </lineage>
</organism>
<dbReference type="SUPFAM" id="SSF143100">
    <property type="entry name" value="TTHA1013/TTHA0281-like"/>
    <property type="match status" value="1"/>
</dbReference>
<dbReference type="PANTHER" id="PTHR34504:SF2">
    <property type="entry name" value="UPF0150 PROTEIN SSL0259"/>
    <property type="match status" value="1"/>
</dbReference>
<keyword evidence="3" id="KW-1185">Reference proteome</keyword>
<evidence type="ECO:0000313" key="3">
    <source>
        <dbReference type="Proteomes" id="UP001223144"/>
    </source>
</evidence>
<feature type="compositionally biased region" description="Low complexity" evidence="1">
    <location>
        <begin position="94"/>
        <end position="103"/>
    </location>
</feature>
<name>A0ABT6HMD9_9ACTN</name>
<dbReference type="Proteomes" id="UP001223144">
    <property type="component" value="Unassembled WGS sequence"/>
</dbReference>
<dbReference type="InterPro" id="IPR051404">
    <property type="entry name" value="TA_system_antitoxin"/>
</dbReference>
<dbReference type="RefSeq" id="WP_279928202.1">
    <property type="nucleotide sequence ID" value="NZ_JARWBG010000013.1"/>
</dbReference>
<protein>
    <submittedName>
        <fullName evidence="2">Type II toxin-antitoxin system HicB family antitoxin</fullName>
    </submittedName>
</protein>
<sequence length="103" mass="11324">MTADAVHLTAAITHEGEWYVARCLQIEVTSQGETIEEALENLREALELYVEDAPAPEVIDVITAPARYASHEPRRRHGPLTKARPSGRPRRRGPAAGRRSTGA</sequence>
<proteinExistence type="predicted"/>
<evidence type="ECO:0000313" key="2">
    <source>
        <dbReference type="EMBL" id="MDH2389877.1"/>
    </source>
</evidence>
<reference evidence="2 3" key="1">
    <citation type="submission" date="2023-04" db="EMBL/GenBank/DDBJ databases">
        <title>Streptomyces chengmaiensis sp. nov. isolated from the stem of mangrove plant in Hainan.</title>
        <authorList>
            <person name="Huang X."/>
            <person name="Zhou S."/>
            <person name="Chu X."/>
            <person name="Xie Y."/>
            <person name="Lin Y."/>
        </authorList>
    </citation>
    <scope>NUCLEOTIDE SEQUENCE [LARGE SCALE GENOMIC DNA]</scope>
    <source>
        <strain evidence="2 3">HNM0663</strain>
    </source>
</reference>
<dbReference type="InterPro" id="IPR035069">
    <property type="entry name" value="TTHA1013/TTHA0281-like"/>
</dbReference>
<dbReference type="Gene3D" id="3.30.160.250">
    <property type="match status" value="1"/>
</dbReference>
<feature type="compositionally biased region" description="Basic residues" evidence="1">
    <location>
        <begin position="73"/>
        <end position="93"/>
    </location>
</feature>
<accession>A0ABT6HMD9</accession>
<feature type="region of interest" description="Disordered" evidence="1">
    <location>
        <begin position="66"/>
        <end position="103"/>
    </location>
</feature>
<gene>
    <name evidence="2" type="ORF">QCN29_13970</name>
</gene>
<evidence type="ECO:0000256" key="1">
    <source>
        <dbReference type="SAM" id="MobiDB-lite"/>
    </source>
</evidence>
<comment type="caution">
    <text evidence="2">The sequence shown here is derived from an EMBL/GenBank/DDBJ whole genome shotgun (WGS) entry which is preliminary data.</text>
</comment>
<dbReference type="EMBL" id="JARWBG010000013">
    <property type="protein sequence ID" value="MDH2389877.1"/>
    <property type="molecule type" value="Genomic_DNA"/>
</dbReference>